<dbReference type="OrthoDB" id="10262026at2759"/>
<keyword evidence="5 7" id="KW-0802">TPR repeat</keyword>
<dbReference type="Proteomes" id="UP000019374">
    <property type="component" value="Unassembled WGS sequence"/>
</dbReference>
<evidence type="ECO:0000256" key="3">
    <source>
        <dbReference type="ARBA" id="ARBA00022776"/>
    </source>
</evidence>
<proteinExistence type="predicted"/>
<dbReference type="HOGENOM" id="CLU_018320_2_0_1"/>
<sequence length="612" mass="68792">MSLSKSQTHQLRISLQQSAMGCSERCLYQASKWAAEMLNALPDLGVDDEAVYPPLALLPPSDALEQRLELRELPRYLEAKAFFDCHEFQRCARVFLRTSFADHRHPLQSGDSSVLVKKETSQRGLFLALYAQMMAGEKLKNEELGQVLGPSDIGATFNKQLIGIKHILDAWFNQAEKDTSQCGASYGWLQYLYGAILAKDGDNDTAISWLLKSVSLYPWNWGAWLELSNLIRNVRHLNLVQSQLSPNIMGFIFSTYCRQKLHQGSSSLLAELSQLQSIFPGSLFLQGQRGLVLYHMRDIHEANSLFWAMTLSDPGRLDFIHHYSNVLYTLNSRERLAFIAQLCSAVDGYRPETCCAIGNYYALSKRHEDAVVYFRKALVLDRSFPSAWTLLGHEYSQLQNTHAAVECYRRAIQLDPHDYRSFVGLGQSYETLDKPTFALHYHRQATKLRPRDADLWQSVANCLIGLSLPSEAAKALQSALTCIGPSDDMTTDSSLSSYAWCKRIELLHQLAKLHEETEDREAAIGLLELCVDEYSALQSRSGSDEDTVRKLGQSLIPHAQVLLAQWAMDDGDFGKAQAMACQVDENCEYAGDARSILEASPPGHRRLIGSYS</sequence>
<keyword evidence="4" id="KW-0833">Ubl conjugation pathway</keyword>
<dbReference type="PANTHER" id="PTHR12558">
    <property type="entry name" value="CELL DIVISION CYCLE 16,23,27"/>
    <property type="match status" value="1"/>
</dbReference>
<evidence type="ECO:0000256" key="6">
    <source>
        <dbReference type="ARBA" id="ARBA00023306"/>
    </source>
</evidence>
<keyword evidence="2" id="KW-0677">Repeat</keyword>
<evidence type="ECO:0000259" key="8">
    <source>
        <dbReference type="Pfam" id="PF04049"/>
    </source>
</evidence>
<dbReference type="GO" id="GO:0031145">
    <property type="term" value="P:anaphase-promoting complex-dependent catabolic process"/>
    <property type="evidence" value="ECO:0007669"/>
    <property type="project" value="TreeGrafter"/>
</dbReference>
<dbReference type="Pfam" id="PF00515">
    <property type="entry name" value="TPR_1"/>
    <property type="match status" value="1"/>
</dbReference>
<evidence type="ECO:0000256" key="4">
    <source>
        <dbReference type="ARBA" id="ARBA00022786"/>
    </source>
</evidence>
<evidence type="ECO:0000256" key="5">
    <source>
        <dbReference type="ARBA" id="ARBA00022803"/>
    </source>
</evidence>
<feature type="repeat" description="TPR" evidence="7">
    <location>
        <begin position="385"/>
        <end position="418"/>
    </location>
</feature>
<gene>
    <name evidence="9" type="ORF">OCS_02500</name>
</gene>
<dbReference type="PROSITE" id="PS50005">
    <property type="entry name" value="TPR"/>
    <property type="match status" value="1"/>
</dbReference>
<dbReference type="eggNOG" id="KOG1155">
    <property type="taxonomic scope" value="Eukaryota"/>
</dbReference>
<dbReference type="SUPFAM" id="SSF48452">
    <property type="entry name" value="TPR-like"/>
    <property type="match status" value="2"/>
</dbReference>
<dbReference type="Pfam" id="PF04049">
    <property type="entry name" value="ANAPC8"/>
    <property type="match status" value="1"/>
</dbReference>
<dbReference type="Pfam" id="PF13181">
    <property type="entry name" value="TPR_8"/>
    <property type="match status" value="1"/>
</dbReference>
<feature type="domain" description="Cdc23" evidence="8">
    <location>
        <begin position="10"/>
        <end position="289"/>
    </location>
</feature>
<dbReference type="Gene3D" id="1.25.40.10">
    <property type="entry name" value="Tetratricopeptide repeat domain"/>
    <property type="match status" value="2"/>
</dbReference>
<reference evidence="9 10" key="1">
    <citation type="journal article" date="2013" name="Chin. Sci. Bull.">
        <title>Genome survey uncovers the secrets of sex and lifestyle in caterpillar fungus.</title>
        <authorList>
            <person name="Hu X."/>
            <person name="Zhang Y."/>
            <person name="Xiao G."/>
            <person name="Zheng P."/>
            <person name="Xia Y."/>
            <person name="Zhang X."/>
            <person name="St Leger R.J."/>
            <person name="Liu X."/>
            <person name="Wang C."/>
        </authorList>
    </citation>
    <scope>NUCLEOTIDE SEQUENCE [LARGE SCALE GENOMIC DNA]</scope>
    <source>
        <strain evidence="10">Co18 / CGMCC 3.14243</strain>
        <tissue evidence="9">Fruit-body</tissue>
    </source>
</reference>
<dbReference type="GO" id="GO:0045842">
    <property type="term" value="P:positive regulation of mitotic metaphase/anaphase transition"/>
    <property type="evidence" value="ECO:0007669"/>
    <property type="project" value="TreeGrafter"/>
</dbReference>
<protein>
    <submittedName>
        <fullName evidence="9">Anaphase-promoting complex subunit Apc8</fullName>
    </submittedName>
</protein>
<evidence type="ECO:0000313" key="10">
    <source>
        <dbReference type="Proteomes" id="UP000019374"/>
    </source>
</evidence>
<dbReference type="GO" id="GO:0051301">
    <property type="term" value="P:cell division"/>
    <property type="evidence" value="ECO:0007669"/>
    <property type="project" value="UniProtKB-KW"/>
</dbReference>
<dbReference type="GO" id="GO:0005680">
    <property type="term" value="C:anaphase-promoting complex"/>
    <property type="evidence" value="ECO:0007669"/>
    <property type="project" value="InterPro"/>
</dbReference>
<keyword evidence="3" id="KW-0498">Mitosis</keyword>
<evidence type="ECO:0000256" key="1">
    <source>
        <dbReference type="ARBA" id="ARBA00022618"/>
    </source>
</evidence>
<evidence type="ECO:0000256" key="7">
    <source>
        <dbReference type="PROSITE-ProRule" id="PRU00339"/>
    </source>
</evidence>
<evidence type="ECO:0000256" key="2">
    <source>
        <dbReference type="ARBA" id="ARBA00022737"/>
    </source>
</evidence>
<organism evidence="9 10">
    <name type="scientific">Ophiocordyceps sinensis (strain Co18 / CGMCC 3.14243)</name>
    <name type="common">Yarsagumba caterpillar fungus</name>
    <name type="synonym">Hirsutella sinensis</name>
    <dbReference type="NCBI Taxonomy" id="911162"/>
    <lineage>
        <taxon>Eukaryota</taxon>
        <taxon>Fungi</taxon>
        <taxon>Dikarya</taxon>
        <taxon>Ascomycota</taxon>
        <taxon>Pezizomycotina</taxon>
        <taxon>Sordariomycetes</taxon>
        <taxon>Hypocreomycetidae</taxon>
        <taxon>Hypocreales</taxon>
        <taxon>Ophiocordycipitaceae</taxon>
        <taxon>Ophiocordyceps</taxon>
    </lineage>
</organism>
<dbReference type="AlphaFoldDB" id="T5A8J6"/>
<accession>T5A8J6</accession>
<dbReference type="InterPro" id="IPR019734">
    <property type="entry name" value="TPR_rpt"/>
</dbReference>
<dbReference type="InterPro" id="IPR007192">
    <property type="entry name" value="APC8"/>
</dbReference>
<dbReference type="PANTHER" id="PTHR12558:SF10">
    <property type="entry name" value="CELL DIVISION CYCLE PROTEIN 23 HOMOLOG"/>
    <property type="match status" value="1"/>
</dbReference>
<keyword evidence="1" id="KW-0132">Cell division</keyword>
<dbReference type="InterPro" id="IPR011990">
    <property type="entry name" value="TPR-like_helical_dom_sf"/>
</dbReference>
<dbReference type="SMART" id="SM00028">
    <property type="entry name" value="TPR"/>
    <property type="match status" value="6"/>
</dbReference>
<evidence type="ECO:0000313" key="9">
    <source>
        <dbReference type="EMBL" id="EQL01800.1"/>
    </source>
</evidence>
<dbReference type="GO" id="GO:0016567">
    <property type="term" value="P:protein ubiquitination"/>
    <property type="evidence" value="ECO:0007669"/>
    <property type="project" value="TreeGrafter"/>
</dbReference>
<dbReference type="EMBL" id="KE652419">
    <property type="protein sequence ID" value="EQL01800.1"/>
    <property type="molecule type" value="Genomic_DNA"/>
</dbReference>
<name>T5A8J6_OPHSC</name>
<keyword evidence="6" id="KW-0131">Cell cycle</keyword>